<accession>A0A835MCG6</accession>
<sequence>MLFYVVLLATIVLGMDVLLATIAIETAQSMLCQNPLSYQSLSASVTRGFVNDFDAETSREQREHVANVSNRLQTNEKEMNTNESNLAKINIVDLSVIDISKLEGHGFSSTNPPLMVPLTLIQGADAKGAGENIETEVIKVMIYATVYELWIERNARSARFGGRIKTHEGEVVVVYNGGNKHKSVLYQEIGAVEASLEACRQPNFVKVEVSSDSMLAVQIINKVVPP</sequence>
<dbReference type="EMBL" id="JADFTS010000002">
    <property type="protein sequence ID" value="KAF9618686.1"/>
    <property type="molecule type" value="Genomic_DNA"/>
</dbReference>
<gene>
    <name evidence="1" type="ORF">IFM89_002381</name>
</gene>
<organism evidence="1 2">
    <name type="scientific">Coptis chinensis</name>
    <dbReference type="NCBI Taxonomy" id="261450"/>
    <lineage>
        <taxon>Eukaryota</taxon>
        <taxon>Viridiplantae</taxon>
        <taxon>Streptophyta</taxon>
        <taxon>Embryophyta</taxon>
        <taxon>Tracheophyta</taxon>
        <taxon>Spermatophyta</taxon>
        <taxon>Magnoliopsida</taxon>
        <taxon>Ranunculales</taxon>
        <taxon>Ranunculaceae</taxon>
        <taxon>Coptidoideae</taxon>
        <taxon>Coptis</taxon>
    </lineage>
</organism>
<protein>
    <recommendedName>
        <fullName evidence="3">RNase H type-1 domain-containing protein</fullName>
    </recommendedName>
</protein>
<reference evidence="1 2" key="1">
    <citation type="submission" date="2020-10" db="EMBL/GenBank/DDBJ databases">
        <title>The Coptis chinensis genome and diversification of protoberbering-type alkaloids.</title>
        <authorList>
            <person name="Wang B."/>
            <person name="Shu S."/>
            <person name="Song C."/>
            <person name="Liu Y."/>
        </authorList>
    </citation>
    <scope>NUCLEOTIDE SEQUENCE [LARGE SCALE GENOMIC DNA]</scope>
    <source>
        <strain evidence="1">HL-2020</strain>
        <tissue evidence="1">Leaf</tissue>
    </source>
</reference>
<evidence type="ECO:0000313" key="1">
    <source>
        <dbReference type="EMBL" id="KAF9618686.1"/>
    </source>
</evidence>
<dbReference type="Proteomes" id="UP000631114">
    <property type="component" value="Unassembled WGS sequence"/>
</dbReference>
<keyword evidence="2" id="KW-1185">Reference proteome</keyword>
<proteinExistence type="predicted"/>
<name>A0A835MCG6_9MAGN</name>
<comment type="caution">
    <text evidence="1">The sequence shown here is derived from an EMBL/GenBank/DDBJ whole genome shotgun (WGS) entry which is preliminary data.</text>
</comment>
<feature type="non-terminal residue" evidence="1">
    <location>
        <position position="1"/>
    </location>
</feature>
<dbReference type="AlphaFoldDB" id="A0A835MCG6"/>
<evidence type="ECO:0008006" key="3">
    <source>
        <dbReference type="Google" id="ProtNLM"/>
    </source>
</evidence>
<evidence type="ECO:0000313" key="2">
    <source>
        <dbReference type="Proteomes" id="UP000631114"/>
    </source>
</evidence>